<protein>
    <submittedName>
        <fullName evidence="3">Oxidoreductase</fullName>
    </submittedName>
</protein>
<sequence>MKVGYPVRFGLFGTGPWARHPHASALAAHPGVEFAGVWGRDPEKAAELAGRHGVPAYSDVDALIGDVDAVAVALPPDVQAPLAVRAARAGRHLLLDKPVATRTEDAEALVAAAADVASVVFFTRRFTPGMDAFITEAVATGGWSEARVDHLGSIFQPGNPFGASPWRRERGGLWDVGPHALALVLPVLGPVAEVTAVAGDRDLTFLLLKHESGAVSRLTLAVDAPPAAAREEAAFSGEAGVRVVPRGEWAPPEAFSRALDQLIAAASGGPAPACDVRFGAGVTAILAAAERSLDDRATIRL</sequence>
<comment type="caution">
    <text evidence="3">The sequence shown here is derived from an EMBL/GenBank/DDBJ whole genome shotgun (WGS) entry which is preliminary data.</text>
</comment>
<dbReference type="Gene3D" id="3.40.50.720">
    <property type="entry name" value="NAD(P)-binding Rossmann-like Domain"/>
    <property type="match status" value="1"/>
</dbReference>
<evidence type="ECO:0000256" key="1">
    <source>
        <dbReference type="ARBA" id="ARBA00023002"/>
    </source>
</evidence>
<evidence type="ECO:0000313" key="4">
    <source>
        <dbReference type="Proteomes" id="UP000054537"/>
    </source>
</evidence>
<accession>A0A0A6ULR9</accession>
<dbReference type="SUPFAM" id="SSF51735">
    <property type="entry name" value="NAD(P)-binding Rossmann-fold domains"/>
    <property type="match status" value="1"/>
</dbReference>
<keyword evidence="4" id="KW-1185">Reference proteome</keyword>
<dbReference type="Pfam" id="PF01408">
    <property type="entry name" value="GFO_IDH_MocA"/>
    <property type="match status" value="1"/>
</dbReference>
<dbReference type="EMBL" id="JRTT01000013">
    <property type="protein sequence ID" value="KHD77085.1"/>
    <property type="molecule type" value="Genomic_DNA"/>
</dbReference>
<dbReference type="eggNOG" id="COG0673">
    <property type="taxonomic scope" value="Bacteria"/>
</dbReference>
<dbReference type="InterPro" id="IPR036291">
    <property type="entry name" value="NAD(P)-bd_dom_sf"/>
</dbReference>
<dbReference type="OrthoDB" id="3815872at2"/>
<evidence type="ECO:0000313" key="3">
    <source>
        <dbReference type="EMBL" id="KHD77085.1"/>
    </source>
</evidence>
<evidence type="ECO:0000259" key="2">
    <source>
        <dbReference type="Pfam" id="PF01408"/>
    </source>
</evidence>
<dbReference type="GO" id="GO:0016491">
    <property type="term" value="F:oxidoreductase activity"/>
    <property type="evidence" value="ECO:0007669"/>
    <property type="project" value="UniProtKB-KW"/>
</dbReference>
<proteinExistence type="predicted"/>
<gene>
    <name evidence="3" type="ORF">MB27_13330</name>
</gene>
<dbReference type="STRING" id="1869.MB27_13330"/>
<keyword evidence="1" id="KW-0560">Oxidoreductase</keyword>
<dbReference type="PANTHER" id="PTHR43818:SF11">
    <property type="entry name" value="BCDNA.GH03377"/>
    <property type="match status" value="1"/>
</dbReference>
<dbReference type="GO" id="GO:0000166">
    <property type="term" value="F:nucleotide binding"/>
    <property type="evidence" value="ECO:0007669"/>
    <property type="project" value="InterPro"/>
</dbReference>
<dbReference type="InterPro" id="IPR000683">
    <property type="entry name" value="Gfo/Idh/MocA-like_OxRdtase_N"/>
</dbReference>
<dbReference type="Proteomes" id="UP000054537">
    <property type="component" value="Unassembled WGS sequence"/>
</dbReference>
<dbReference type="AlphaFoldDB" id="A0A0A6ULR9"/>
<feature type="domain" description="Gfo/Idh/MocA-like oxidoreductase N-terminal" evidence="2">
    <location>
        <begin position="7"/>
        <end position="120"/>
    </location>
</feature>
<reference evidence="3 4" key="1">
    <citation type="submission" date="2014-10" db="EMBL/GenBank/DDBJ databases">
        <title>Draft genome sequence of Actinoplanes utahensis NRRL 12052.</title>
        <authorList>
            <person name="Velasco-Bucheli B."/>
            <person name="del Cerro C."/>
            <person name="Hormigo D."/>
            <person name="Garcia J.L."/>
            <person name="Acebal C."/>
            <person name="Arroyo M."/>
            <person name="de la Mata I."/>
        </authorList>
    </citation>
    <scope>NUCLEOTIDE SEQUENCE [LARGE SCALE GENOMIC DNA]</scope>
    <source>
        <strain evidence="3 4">NRRL 12052</strain>
    </source>
</reference>
<dbReference type="SUPFAM" id="SSF55347">
    <property type="entry name" value="Glyceraldehyde-3-phosphate dehydrogenase-like, C-terminal domain"/>
    <property type="match status" value="1"/>
</dbReference>
<dbReference type="Gene3D" id="3.30.360.10">
    <property type="entry name" value="Dihydrodipicolinate Reductase, domain 2"/>
    <property type="match status" value="1"/>
</dbReference>
<organism evidence="3 4">
    <name type="scientific">Actinoplanes utahensis</name>
    <dbReference type="NCBI Taxonomy" id="1869"/>
    <lineage>
        <taxon>Bacteria</taxon>
        <taxon>Bacillati</taxon>
        <taxon>Actinomycetota</taxon>
        <taxon>Actinomycetes</taxon>
        <taxon>Micromonosporales</taxon>
        <taxon>Micromonosporaceae</taxon>
        <taxon>Actinoplanes</taxon>
    </lineage>
</organism>
<dbReference type="InterPro" id="IPR050463">
    <property type="entry name" value="Gfo/Idh/MocA_oxidrdct_glycsds"/>
</dbReference>
<dbReference type="PANTHER" id="PTHR43818">
    <property type="entry name" value="BCDNA.GH03377"/>
    <property type="match status" value="1"/>
</dbReference>
<name>A0A0A6ULR9_ACTUT</name>